<comment type="caution">
    <text evidence="1">The sequence shown here is derived from an EMBL/GenBank/DDBJ whole genome shotgun (WGS) entry which is preliminary data.</text>
</comment>
<proteinExistence type="predicted"/>
<organism evidence="1 2">
    <name type="scientific">Hyalomma asiaticum</name>
    <name type="common">Tick</name>
    <dbReference type="NCBI Taxonomy" id="266040"/>
    <lineage>
        <taxon>Eukaryota</taxon>
        <taxon>Metazoa</taxon>
        <taxon>Ecdysozoa</taxon>
        <taxon>Arthropoda</taxon>
        <taxon>Chelicerata</taxon>
        <taxon>Arachnida</taxon>
        <taxon>Acari</taxon>
        <taxon>Parasitiformes</taxon>
        <taxon>Ixodida</taxon>
        <taxon>Ixodoidea</taxon>
        <taxon>Ixodidae</taxon>
        <taxon>Hyalomminae</taxon>
        <taxon>Hyalomma</taxon>
    </lineage>
</organism>
<protein>
    <submittedName>
        <fullName evidence="1">Uncharacterized protein</fullName>
    </submittedName>
</protein>
<reference evidence="1" key="1">
    <citation type="submission" date="2020-05" db="EMBL/GenBank/DDBJ databases">
        <title>Large-scale comparative analyses of tick genomes elucidate their genetic diversity and vector capacities.</title>
        <authorList>
            <person name="Jia N."/>
            <person name="Wang J."/>
            <person name="Shi W."/>
            <person name="Du L."/>
            <person name="Sun Y."/>
            <person name="Zhan W."/>
            <person name="Jiang J."/>
            <person name="Wang Q."/>
            <person name="Zhang B."/>
            <person name="Ji P."/>
            <person name="Sakyi L.B."/>
            <person name="Cui X."/>
            <person name="Yuan T."/>
            <person name="Jiang B."/>
            <person name="Yang W."/>
            <person name="Lam T.T.-Y."/>
            <person name="Chang Q."/>
            <person name="Ding S."/>
            <person name="Wang X."/>
            <person name="Zhu J."/>
            <person name="Ruan X."/>
            <person name="Zhao L."/>
            <person name="Wei J."/>
            <person name="Que T."/>
            <person name="Du C."/>
            <person name="Cheng J."/>
            <person name="Dai P."/>
            <person name="Han X."/>
            <person name="Huang E."/>
            <person name="Gao Y."/>
            <person name="Liu J."/>
            <person name="Shao H."/>
            <person name="Ye R."/>
            <person name="Li L."/>
            <person name="Wei W."/>
            <person name="Wang X."/>
            <person name="Wang C."/>
            <person name="Yang T."/>
            <person name="Huo Q."/>
            <person name="Li W."/>
            <person name="Guo W."/>
            <person name="Chen H."/>
            <person name="Zhou L."/>
            <person name="Ni X."/>
            <person name="Tian J."/>
            <person name="Zhou Y."/>
            <person name="Sheng Y."/>
            <person name="Liu T."/>
            <person name="Pan Y."/>
            <person name="Xia L."/>
            <person name="Li J."/>
            <person name="Zhao F."/>
            <person name="Cao W."/>
        </authorList>
    </citation>
    <scope>NUCLEOTIDE SEQUENCE</scope>
    <source>
        <strain evidence="1">Hyas-2018</strain>
    </source>
</reference>
<gene>
    <name evidence="1" type="ORF">HPB50_002386</name>
</gene>
<keyword evidence="2" id="KW-1185">Reference proteome</keyword>
<evidence type="ECO:0000313" key="2">
    <source>
        <dbReference type="Proteomes" id="UP000821845"/>
    </source>
</evidence>
<dbReference type="Proteomes" id="UP000821845">
    <property type="component" value="Chromosome 1"/>
</dbReference>
<dbReference type="EMBL" id="CM023481">
    <property type="protein sequence ID" value="KAH6944256.1"/>
    <property type="molecule type" value="Genomic_DNA"/>
</dbReference>
<accession>A0ACB7TDQ7</accession>
<evidence type="ECO:0000313" key="1">
    <source>
        <dbReference type="EMBL" id="KAH6944256.1"/>
    </source>
</evidence>
<name>A0ACB7TDQ7_HYAAI</name>
<sequence length="380" mass="41595">MPCSVTLLSSLGMLADAWDAVTSTTIRNCFQHAFRIPGCSSAASPDSLQTEDDDESQVLSALKAHNIAADLDDYAGTDDNLCVCREDTLEDLVAEVLPAQNSSESEEDSEVENVTTVQAFHYIAKGQPTTLVDAFTCCKPSSTTNATNTSLPMPVEPCKPSEQLSEASNIEQASIPSNTKKEDSYIESNNNFGAETRERIIWSIDWTRPLNLRRTMEILKKKRRVIRAQATCIINEADDILAKEAPAPDIVAKQLSDVNAAVEPHIIDDDADAEFEQVMEYDDKIASCLGSIKSIGKGLMDGAQIGNLAAARTTAQRFGNPTALIQDHMQGLIDLKPVTSPRNVRELRRLYDDLQVHIRGLNALGVGEDSYNTMLYPMLL</sequence>